<proteinExistence type="predicted"/>
<dbReference type="EMBL" id="CAJPEV010002589">
    <property type="protein sequence ID" value="CAG0897410.1"/>
    <property type="molecule type" value="Genomic_DNA"/>
</dbReference>
<accession>A0A7R9A9H4</accession>
<feature type="region of interest" description="Disordered" evidence="1">
    <location>
        <begin position="58"/>
        <end position="95"/>
    </location>
</feature>
<reference evidence="2" key="1">
    <citation type="submission" date="2020-11" db="EMBL/GenBank/DDBJ databases">
        <authorList>
            <person name="Tran Van P."/>
        </authorList>
    </citation>
    <scope>NUCLEOTIDE SEQUENCE</scope>
</reference>
<name>A0A7R9A9H4_9CRUS</name>
<protein>
    <submittedName>
        <fullName evidence="2">Uncharacterized protein</fullName>
    </submittedName>
</protein>
<evidence type="ECO:0000313" key="2">
    <source>
        <dbReference type="EMBL" id="CAD7249976.1"/>
    </source>
</evidence>
<dbReference type="Proteomes" id="UP000677054">
    <property type="component" value="Unassembled WGS sequence"/>
</dbReference>
<organism evidence="2">
    <name type="scientific">Darwinula stevensoni</name>
    <dbReference type="NCBI Taxonomy" id="69355"/>
    <lineage>
        <taxon>Eukaryota</taxon>
        <taxon>Metazoa</taxon>
        <taxon>Ecdysozoa</taxon>
        <taxon>Arthropoda</taxon>
        <taxon>Crustacea</taxon>
        <taxon>Oligostraca</taxon>
        <taxon>Ostracoda</taxon>
        <taxon>Podocopa</taxon>
        <taxon>Podocopida</taxon>
        <taxon>Darwinulocopina</taxon>
        <taxon>Darwinuloidea</taxon>
        <taxon>Darwinulidae</taxon>
        <taxon>Darwinula</taxon>
    </lineage>
</organism>
<dbReference type="AlphaFoldDB" id="A0A7R9A9H4"/>
<dbReference type="EMBL" id="LR902106">
    <property type="protein sequence ID" value="CAD7249976.1"/>
    <property type="molecule type" value="Genomic_DNA"/>
</dbReference>
<keyword evidence="3" id="KW-1185">Reference proteome</keyword>
<feature type="region of interest" description="Disordered" evidence="1">
    <location>
        <begin position="367"/>
        <end position="389"/>
    </location>
</feature>
<sequence>MCMTSLRYDGAHHPFDDNGSPANRVYLPKSTEYGAKQFLRNWSKALIDRIPPVSMAAPRNKPALATPTQYRRPIGPKTNPSIPAKKVGHTRDRPRIPDTPCRLVQVVSCHNGRSHYFSSHLVTSSRDLICDGHHQDGLRPRILSSLSLASKSFSSISIAFTDVICLLQTQFGMLGWFIASTAMAGENLKAAAVSQILQARRDRSSLPKSAKVHSFVSVSIEFRVKNPLFLHLQVAEGQLFPRLDYLVCQRATTFSTCQTCVVALGRVNFIFSPQTSQKTFLTGLGTCITNNVANNAGLDSTSQTRYTACASTFNDGAGRRQTARPEATSDLKNQLFRLELNHVEGMLMRIHPGKGMADVGRIRDGGRRGIRGWRTKGGSGDGGRRADQGMEDEGRICLRHPRLLRFERSILKNVLTSVILGSLRSGESLR</sequence>
<evidence type="ECO:0000256" key="1">
    <source>
        <dbReference type="SAM" id="MobiDB-lite"/>
    </source>
</evidence>
<gene>
    <name evidence="2" type="ORF">DSTB1V02_LOCUS9760</name>
</gene>
<evidence type="ECO:0000313" key="3">
    <source>
        <dbReference type="Proteomes" id="UP000677054"/>
    </source>
</evidence>